<dbReference type="Gene3D" id="3.30.710.10">
    <property type="entry name" value="Potassium Channel Kv1.1, Chain A"/>
    <property type="match status" value="1"/>
</dbReference>
<comment type="caution">
    <text evidence="2">The sequence shown here is derived from an EMBL/GenBank/DDBJ whole genome shotgun (WGS) entry which is preliminary data.</text>
</comment>
<organism evidence="2 3">
    <name type="scientific">Nephila pilipes</name>
    <name type="common">Giant wood spider</name>
    <name type="synonym">Nephila maculata</name>
    <dbReference type="NCBI Taxonomy" id="299642"/>
    <lineage>
        <taxon>Eukaryota</taxon>
        <taxon>Metazoa</taxon>
        <taxon>Ecdysozoa</taxon>
        <taxon>Arthropoda</taxon>
        <taxon>Chelicerata</taxon>
        <taxon>Arachnida</taxon>
        <taxon>Araneae</taxon>
        <taxon>Araneomorphae</taxon>
        <taxon>Entelegynae</taxon>
        <taxon>Araneoidea</taxon>
        <taxon>Nephilidae</taxon>
        <taxon>Nephila</taxon>
    </lineage>
</organism>
<evidence type="ECO:0000259" key="1">
    <source>
        <dbReference type="Pfam" id="PF00651"/>
    </source>
</evidence>
<sequence length="86" mass="10142">MFADDFKENSKLGVDITDLNTNTVCWIFMFVYMDRLDGLQWDTALVMYLAVGKYEIVTLKDKCCFFLKKNMHNNKICELMLFADLH</sequence>
<dbReference type="InterPro" id="IPR000210">
    <property type="entry name" value="BTB/POZ_dom"/>
</dbReference>
<name>A0A8X6TUJ7_NEPPI</name>
<protein>
    <recommendedName>
        <fullName evidence="1">BTB domain-containing protein</fullName>
    </recommendedName>
</protein>
<proteinExistence type="predicted"/>
<dbReference type="AlphaFoldDB" id="A0A8X6TUJ7"/>
<gene>
    <name evidence="2" type="ORF">NPIL_354661</name>
</gene>
<dbReference type="EMBL" id="BMAW01111475">
    <property type="protein sequence ID" value="GFT48230.1"/>
    <property type="molecule type" value="Genomic_DNA"/>
</dbReference>
<keyword evidence="3" id="KW-1185">Reference proteome</keyword>
<dbReference type="Pfam" id="PF00651">
    <property type="entry name" value="BTB"/>
    <property type="match status" value="1"/>
</dbReference>
<reference evidence="2" key="1">
    <citation type="submission" date="2020-08" db="EMBL/GenBank/DDBJ databases">
        <title>Multicomponent nature underlies the extraordinary mechanical properties of spider dragline silk.</title>
        <authorList>
            <person name="Kono N."/>
            <person name="Nakamura H."/>
            <person name="Mori M."/>
            <person name="Yoshida Y."/>
            <person name="Ohtoshi R."/>
            <person name="Malay A.D."/>
            <person name="Moran D.A.P."/>
            <person name="Tomita M."/>
            <person name="Numata K."/>
            <person name="Arakawa K."/>
        </authorList>
    </citation>
    <scope>NUCLEOTIDE SEQUENCE</scope>
</reference>
<dbReference type="SUPFAM" id="SSF54695">
    <property type="entry name" value="POZ domain"/>
    <property type="match status" value="1"/>
</dbReference>
<feature type="domain" description="BTB" evidence="1">
    <location>
        <begin position="1"/>
        <end position="70"/>
    </location>
</feature>
<dbReference type="OrthoDB" id="6434910at2759"/>
<evidence type="ECO:0000313" key="3">
    <source>
        <dbReference type="Proteomes" id="UP000887013"/>
    </source>
</evidence>
<dbReference type="InterPro" id="IPR011333">
    <property type="entry name" value="SKP1/BTB/POZ_sf"/>
</dbReference>
<evidence type="ECO:0000313" key="2">
    <source>
        <dbReference type="EMBL" id="GFT48230.1"/>
    </source>
</evidence>
<dbReference type="Proteomes" id="UP000887013">
    <property type="component" value="Unassembled WGS sequence"/>
</dbReference>
<accession>A0A8X6TUJ7</accession>